<evidence type="ECO:0000313" key="7">
    <source>
        <dbReference type="Proteomes" id="UP000198372"/>
    </source>
</evidence>
<dbReference type="GO" id="GO:0022625">
    <property type="term" value="C:cytosolic large ribosomal subunit"/>
    <property type="evidence" value="ECO:0007669"/>
    <property type="project" value="InterPro"/>
</dbReference>
<dbReference type="CDD" id="cd01417">
    <property type="entry name" value="Ribosomal_L19e_E"/>
    <property type="match status" value="1"/>
</dbReference>
<protein>
    <submittedName>
        <fullName evidence="6">BQ2448_502 protein</fullName>
    </submittedName>
</protein>
<dbReference type="EMBL" id="FMSP01000003">
    <property type="protein sequence ID" value="SCV68381.1"/>
    <property type="molecule type" value="Genomic_DNA"/>
</dbReference>
<dbReference type="InterPro" id="IPR000196">
    <property type="entry name" value="Ribosomal_eL19_dom"/>
</dbReference>
<reference evidence="7" key="1">
    <citation type="submission" date="2016-09" db="EMBL/GenBank/DDBJ databases">
        <authorList>
            <person name="Jeantristanb JTB J.-T."/>
            <person name="Ricardo R."/>
        </authorList>
    </citation>
    <scope>NUCLEOTIDE SEQUENCE [LARGE SCALE GENOMIC DNA]</scope>
</reference>
<dbReference type="InterPro" id="IPR035970">
    <property type="entry name" value="60S_ribosomal_eL19_sf"/>
</dbReference>
<dbReference type="Proteomes" id="UP000198372">
    <property type="component" value="Unassembled WGS sequence"/>
</dbReference>
<feature type="domain" description="Large ribosomal subunit protein eL19" evidence="5">
    <location>
        <begin position="3"/>
        <end position="153"/>
    </location>
</feature>
<dbReference type="InterPro" id="IPR057259">
    <property type="entry name" value="Ribosomal_L19e"/>
</dbReference>
<proteinExistence type="inferred from homology"/>
<dbReference type="SUPFAM" id="SSF48140">
    <property type="entry name" value="Ribosomal protein L19 (L19e)"/>
    <property type="match status" value="1"/>
</dbReference>
<comment type="similarity">
    <text evidence="1">Belongs to the eukaryotic ribosomal protein eL19 family.</text>
</comment>
<dbReference type="FunFam" id="1.10.1200.240:FF:000001">
    <property type="entry name" value="Ribosomal protein L19"/>
    <property type="match status" value="1"/>
</dbReference>
<dbReference type="InterPro" id="IPR057260">
    <property type="entry name" value="Ribosomal_L19e_C"/>
</dbReference>
<dbReference type="AlphaFoldDB" id="A0A238F8F2"/>
<dbReference type="Gene3D" id="1.10.1200.240">
    <property type="match status" value="1"/>
</dbReference>
<keyword evidence="7" id="KW-1185">Reference proteome</keyword>
<dbReference type="InterPro" id="IPR015972">
    <property type="entry name" value="Ribosomal_eL19_dom1"/>
</dbReference>
<dbReference type="STRING" id="269621.A0A238F8F2"/>
<evidence type="ECO:0000259" key="5">
    <source>
        <dbReference type="SMART" id="SM01416"/>
    </source>
</evidence>
<evidence type="ECO:0000313" key="6">
    <source>
        <dbReference type="EMBL" id="SCV68381.1"/>
    </source>
</evidence>
<keyword evidence="2" id="KW-0689">Ribosomal protein</keyword>
<dbReference type="OrthoDB" id="5407653at2759"/>
<evidence type="ECO:0000256" key="1">
    <source>
        <dbReference type="ARBA" id="ARBA00011082"/>
    </source>
</evidence>
<evidence type="ECO:0000256" key="4">
    <source>
        <dbReference type="SAM" id="MobiDB-lite"/>
    </source>
</evidence>
<dbReference type="Pfam" id="PF01280">
    <property type="entry name" value="Ribosomal_L19e"/>
    <property type="match status" value="1"/>
</dbReference>
<dbReference type="GO" id="GO:0003723">
    <property type="term" value="F:RNA binding"/>
    <property type="evidence" value="ECO:0007669"/>
    <property type="project" value="InterPro"/>
</dbReference>
<gene>
    <name evidence="6" type="ORF">BQ2448_502</name>
</gene>
<feature type="region of interest" description="Disordered" evidence="4">
    <location>
        <begin position="61"/>
        <end position="87"/>
    </location>
</feature>
<evidence type="ECO:0000256" key="2">
    <source>
        <dbReference type="ARBA" id="ARBA00022980"/>
    </source>
</evidence>
<sequence>MSNLSSQKRLAASVLGVGKRKIYLDPSHLSEIANANSRANIRSLRKDGYIIVKPQVIHSRARARDHEAAKAKGRHTGAGKRKGSADARMPTKVLWMRRQRVLRRMLRKYREDGKINKHLYHELYLKAKNKLTKLVLLRFSTQRVLMDHIHKAKAEQSRTKILADQMEARRTKNKAARERRAGRIAEKRSAISAIETEAETKE</sequence>
<organism evidence="6 7">
    <name type="scientific">Microbotryum intermedium</name>
    <dbReference type="NCBI Taxonomy" id="269621"/>
    <lineage>
        <taxon>Eukaryota</taxon>
        <taxon>Fungi</taxon>
        <taxon>Dikarya</taxon>
        <taxon>Basidiomycota</taxon>
        <taxon>Pucciniomycotina</taxon>
        <taxon>Microbotryomycetes</taxon>
        <taxon>Microbotryales</taxon>
        <taxon>Microbotryaceae</taxon>
        <taxon>Microbotryum</taxon>
    </lineage>
</organism>
<dbReference type="InterPro" id="IPR033935">
    <property type="entry name" value="Ribosomal_eL19_euk"/>
</dbReference>
<dbReference type="Pfam" id="PF25476">
    <property type="entry name" value="Ribosomal_L19e_C"/>
    <property type="match status" value="1"/>
</dbReference>
<accession>A0A238F8F2</accession>
<dbReference type="GO" id="GO:0003735">
    <property type="term" value="F:structural constituent of ribosome"/>
    <property type="evidence" value="ECO:0007669"/>
    <property type="project" value="InterPro"/>
</dbReference>
<feature type="compositionally biased region" description="Basic residues" evidence="4">
    <location>
        <begin position="71"/>
        <end position="82"/>
    </location>
</feature>
<keyword evidence="3" id="KW-0687">Ribonucleoprotein</keyword>
<dbReference type="GO" id="GO:0006412">
    <property type="term" value="P:translation"/>
    <property type="evidence" value="ECO:0007669"/>
    <property type="project" value="InterPro"/>
</dbReference>
<name>A0A238F8F2_9BASI</name>
<dbReference type="SMART" id="SM01416">
    <property type="entry name" value="Ribosomal_L19e"/>
    <property type="match status" value="1"/>
</dbReference>
<dbReference type="PANTHER" id="PTHR10722">
    <property type="entry name" value="60S RIBOSOMAL PROTEIN L19"/>
    <property type="match status" value="1"/>
</dbReference>
<dbReference type="InterPro" id="IPR039547">
    <property type="entry name" value="Ribosomal_eL19"/>
</dbReference>
<feature type="region of interest" description="Disordered" evidence="4">
    <location>
        <begin position="167"/>
        <end position="188"/>
    </location>
</feature>
<evidence type="ECO:0000256" key="3">
    <source>
        <dbReference type="ARBA" id="ARBA00023274"/>
    </source>
</evidence>
<dbReference type="FunFam" id="1.10.1650.10:FF:000001">
    <property type="entry name" value="Ribosomal protein L19"/>
    <property type="match status" value="1"/>
</dbReference>
<dbReference type="Gene3D" id="1.10.1650.10">
    <property type="match status" value="1"/>
</dbReference>